<dbReference type="Proteomes" id="UP000505377">
    <property type="component" value="Chromosome"/>
</dbReference>
<feature type="domain" description="Major facilitator superfamily (MFS) profile" evidence="8">
    <location>
        <begin position="197"/>
        <end position="392"/>
    </location>
</feature>
<keyword evidence="6 7" id="KW-0472">Membrane</keyword>
<comment type="subcellular location">
    <subcellularLocation>
        <location evidence="1">Cell membrane</location>
        <topology evidence="1">Multi-pass membrane protein</topology>
    </subcellularLocation>
</comment>
<feature type="transmembrane region" description="Helical" evidence="7">
    <location>
        <begin position="269"/>
        <end position="292"/>
    </location>
</feature>
<keyword evidence="10" id="KW-1185">Reference proteome</keyword>
<evidence type="ECO:0000256" key="4">
    <source>
        <dbReference type="ARBA" id="ARBA00022692"/>
    </source>
</evidence>
<dbReference type="GO" id="GO:0022857">
    <property type="term" value="F:transmembrane transporter activity"/>
    <property type="evidence" value="ECO:0007669"/>
    <property type="project" value="InterPro"/>
</dbReference>
<keyword evidence="5 7" id="KW-1133">Transmembrane helix</keyword>
<feature type="transmembrane region" description="Helical" evidence="7">
    <location>
        <begin position="236"/>
        <end position="257"/>
    </location>
</feature>
<feature type="transmembrane region" description="Helical" evidence="7">
    <location>
        <begin position="30"/>
        <end position="51"/>
    </location>
</feature>
<protein>
    <submittedName>
        <fullName evidence="9">MFS transporter</fullName>
    </submittedName>
</protein>
<name>A0A6M6JMA0_9PSEU</name>
<accession>A0A6M6JMA0</accession>
<dbReference type="Gene3D" id="1.20.1250.20">
    <property type="entry name" value="MFS general substrate transporter like domains"/>
    <property type="match status" value="1"/>
</dbReference>
<dbReference type="PANTHER" id="PTHR43266">
    <property type="entry name" value="MACROLIDE-EFFLUX PROTEIN"/>
    <property type="match status" value="1"/>
</dbReference>
<keyword evidence="3" id="KW-1003">Cell membrane</keyword>
<keyword evidence="2" id="KW-0813">Transport</keyword>
<evidence type="ECO:0000256" key="3">
    <source>
        <dbReference type="ARBA" id="ARBA00022475"/>
    </source>
</evidence>
<feature type="transmembrane region" description="Helical" evidence="7">
    <location>
        <begin position="327"/>
        <end position="346"/>
    </location>
</feature>
<dbReference type="RefSeq" id="WP_172164471.1">
    <property type="nucleotide sequence ID" value="NZ_CP053564.1"/>
</dbReference>
<evidence type="ECO:0000259" key="8">
    <source>
        <dbReference type="PROSITE" id="PS50850"/>
    </source>
</evidence>
<dbReference type="AlphaFoldDB" id="A0A6M6JMA0"/>
<gene>
    <name evidence="9" type="ORF">HOP40_28510</name>
</gene>
<sequence>MWTSRAVSVFGDSLSLVALLLHLAEDTGQAFAVAALLLVGDFAPALLAPLTGVISDRFDLRRVMIACELAQAVTVLLILLTLPPLPLLLALVASRAVAAQIFQPASRSAVPALVPDRQLEAANSTLGFGSNGVEAVGPLAAAVLLPLIGVRGVLLVDVATFLISAGLLVLLPGLPPITRNGARTTVLADARAGLRYVATAPLVRAVVLGFTAVVAFNGVDDVALVFLARDTLQGDGSAVAVLYGAVGIGLLVGYALLTRRSVPSSPVVLLIAGFAVSSLGNLLTGLASAVAAAFALQLLRGIGLSAIDVGVNTFLQRQVAPDMLGRVFGNLYGGIGVAAAGSYLLGALLLELTDPRTTFITAGSGGLVVTFATIAATARARRRGDHEHRDGQ</sequence>
<dbReference type="EMBL" id="CP053564">
    <property type="protein sequence ID" value="QJY49214.1"/>
    <property type="molecule type" value="Genomic_DNA"/>
</dbReference>
<dbReference type="PROSITE" id="PS50850">
    <property type="entry name" value="MFS"/>
    <property type="match status" value="1"/>
</dbReference>
<dbReference type="Pfam" id="PF07690">
    <property type="entry name" value="MFS_1"/>
    <property type="match status" value="1"/>
</dbReference>
<dbReference type="InterPro" id="IPR020846">
    <property type="entry name" value="MFS_dom"/>
</dbReference>
<evidence type="ECO:0000256" key="6">
    <source>
        <dbReference type="ARBA" id="ARBA00023136"/>
    </source>
</evidence>
<reference evidence="9 10" key="1">
    <citation type="submission" date="2020-05" db="EMBL/GenBank/DDBJ databases">
        <authorList>
            <person name="Mo P."/>
        </authorList>
    </citation>
    <scope>NUCLEOTIDE SEQUENCE [LARGE SCALE GENOMIC DNA]</scope>
    <source>
        <strain evidence="9 10">Gen01</strain>
    </source>
</reference>
<feature type="transmembrane region" description="Helical" evidence="7">
    <location>
        <begin position="298"/>
        <end position="315"/>
    </location>
</feature>
<dbReference type="KEGG" id="pbro:HOP40_28510"/>
<feature type="transmembrane region" description="Helical" evidence="7">
    <location>
        <begin position="358"/>
        <end position="378"/>
    </location>
</feature>
<dbReference type="GO" id="GO:0005886">
    <property type="term" value="C:plasma membrane"/>
    <property type="evidence" value="ECO:0007669"/>
    <property type="project" value="UniProtKB-SubCell"/>
</dbReference>
<dbReference type="InterPro" id="IPR011701">
    <property type="entry name" value="MFS"/>
</dbReference>
<feature type="transmembrane region" description="Helical" evidence="7">
    <location>
        <begin position="194"/>
        <end position="216"/>
    </location>
</feature>
<evidence type="ECO:0000256" key="2">
    <source>
        <dbReference type="ARBA" id="ARBA00022448"/>
    </source>
</evidence>
<proteinExistence type="predicted"/>
<evidence type="ECO:0000313" key="10">
    <source>
        <dbReference type="Proteomes" id="UP000505377"/>
    </source>
</evidence>
<evidence type="ECO:0000256" key="7">
    <source>
        <dbReference type="SAM" id="Phobius"/>
    </source>
</evidence>
<organism evidence="9 10">
    <name type="scientific">Pseudonocardia broussonetiae</name>
    <dbReference type="NCBI Taxonomy" id="2736640"/>
    <lineage>
        <taxon>Bacteria</taxon>
        <taxon>Bacillati</taxon>
        <taxon>Actinomycetota</taxon>
        <taxon>Actinomycetes</taxon>
        <taxon>Pseudonocardiales</taxon>
        <taxon>Pseudonocardiaceae</taxon>
        <taxon>Pseudonocardia</taxon>
    </lineage>
</organism>
<feature type="transmembrane region" description="Helical" evidence="7">
    <location>
        <begin position="153"/>
        <end position="174"/>
    </location>
</feature>
<evidence type="ECO:0000256" key="1">
    <source>
        <dbReference type="ARBA" id="ARBA00004651"/>
    </source>
</evidence>
<dbReference type="SUPFAM" id="SSF103473">
    <property type="entry name" value="MFS general substrate transporter"/>
    <property type="match status" value="1"/>
</dbReference>
<evidence type="ECO:0000256" key="5">
    <source>
        <dbReference type="ARBA" id="ARBA00022989"/>
    </source>
</evidence>
<keyword evidence="4 7" id="KW-0812">Transmembrane</keyword>
<evidence type="ECO:0000313" key="9">
    <source>
        <dbReference type="EMBL" id="QJY49214.1"/>
    </source>
</evidence>
<dbReference type="InterPro" id="IPR036259">
    <property type="entry name" value="MFS_trans_sf"/>
</dbReference>
<dbReference type="CDD" id="cd06173">
    <property type="entry name" value="MFS_MefA_like"/>
    <property type="match status" value="1"/>
</dbReference>
<dbReference type="PANTHER" id="PTHR43266:SF2">
    <property type="entry name" value="MAJOR FACILITATOR SUPERFAMILY (MFS) PROFILE DOMAIN-CONTAINING PROTEIN"/>
    <property type="match status" value="1"/>
</dbReference>